<evidence type="ECO:0000313" key="2">
    <source>
        <dbReference type="EMBL" id="OMJ81277.1"/>
    </source>
</evidence>
<reference evidence="2 3" key="1">
    <citation type="submission" date="2016-11" db="EMBL/GenBank/DDBJ databases">
        <title>The macronuclear genome of Stentor coeruleus: a giant cell with tiny introns.</title>
        <authorList>
            <person name="Slabodnick M."/>
            <person name="Ruby J.G."/>
            <person name="Reiff S.B."/>
            <person name="Swart E.C."/>
            <person name="Gosai S."/>
            <person name="Prabakaran S."/>
            <person name="Witkowska E."/>
            <person name="Larue G.E."/>
            <person name="Fisher S."/>
            <person name="Freeman R.M."/>
            <person name="Gunawardena J."/>
            <person name="Chu W."/>
            <person name="Stover N.A."/>
            <person name="Gregory B.D."/>
            <person name="Nowacki M."/>
            <person name="Derisi J."/>
            <person name="Roy S.W."/>
            <person name="Marshall W.F."/>
            <person name="Sood P."/>
        </authorList>
    </citation>
    <scope>NUCLEOTIDE SEQUENCE [LARGE SCALE GENOMIC DNA]</scope>
    <source>
        <strain evidence="2">WM001</strain>
    </source>
</reference>
<feature type="transmembrane region" description="Helical" evidence="1">
    <location>
        <begin position="27"/>
        <end position="60"/>
    </location>
</feature>
<keyword evidence="1" id="KW-0472">Membrane</keyword>
<feature type="transmembrane region" description="Helical" evidence="1">
    <location>
        <begin position="243"/>
        <end position="261"/>
    </location>
</feature>
<dbReference type="EMBL" id="MPUH01000386">
    <property type="protein sequence ID" value="OMJ81277.1"/>
    <property type="molecule type" value="Genomic_DNA"/>
</dbReference>
<evidence type="ECO:0000313" key="3">
    <source>
        <dbReference type="Proteomes" id="UP000187209"/>
    </source>
</evidence>
<keyword evidence="1" id="KW-1133">Transmembrane helix</keyword>
<proteinExistence type="predicted"/>
<gene>
    <name evidence="2" type="ORF">SteCoe_18269</name>
</gene>
<dbReference type="OrthoDB" id="302466at2759"/>
<comment type="caution">
    <text evidence="2">The sequence shown here is derived from an EMBL/GenBank/DDBJ whole genome shotgun (WGS) entry which is preliminary data.</text>
</comment>
<feature type="transmembrane region" description="Helical" evidence="1">
    <location>
        <begin position="273"/>
        <end position="297"/>
    </location>
</feature>
<protein>
    <submittedName>
        <fullName evidence="2">Uncharacterized protein</fullName>
    </submittedName>
</protein>
<sequence>MLNLIAEAKAKCNSLQEKLTDDSFLNYIIIILYLLLLLSILNWTTVLLMHLLPFCIYLILMRKIDHIHTIGVINYLPLPLQMFFTEISIFDVLCNLWFVPRITLYIKRLFLPFFVKMTRDEAFSLFHELDPEVALKLDTKGVVNILPEKVAKAILPKNSSISRMLPPAAEDINVISYDENGARLKRQKTQLISSGFRRSHVTTSRINQKISDITTKIPTLEPFFGKILGNQFRQLMAIFSPKVLAMSSIFAGGGILLQVYFSKYARKWLATGLKFSILTCSFALLALSLFGLAIKFVHKKIEEPKKQENDQVPKIFKGIKQIKSRFNSKADKNNFFSPDLKMAS</sequence>
<dbReference type="AlphaFoldDB" id="A0A1R2BXG0"/>
<evidence type="ECO:0000256" key="1">
    <source>
        <dbReference type="SAM" id="Phobius"/>
    </source>
</evidence>
<dbReference type="Proteomes" id="UP000187209">
    <property type="component" value="Unassembled WGS sequence"/>
</dbReference>
<name>A0A1R2BXG0_9CILI</name>
<accession>A0A1R2BXG0</accession>
<keyword evidence="1" id="KW-0812">Transmembrane</keyword>
<keyword evidence="3" id="KW-1185">Reference proteome</keyword>
<organism evidence="2 3">
    <name type="scientific">Stentor coeruleus</name>
    <dbReference type="NCBI Taxonomy" id="5963"/>
    <lineage>
        <taxon>Eukaryota</taxon>
        <taxon>Sar</taxon>
        <taxon>Alveolata</taxon>
        <taxon>Ciliophora</taxon>
        <taxon>Postciliodesmatophora</taxon>
        <taxon>Heterotrichea</taxon>
        <taxon>Heterotrichida</taxon>
        <taxon>Stentoridae</taxon>
        <taxon>Stentor</taxon>
    </lineage>
</organism>